<protein>
    <submittedName>
        <fullName evidence="2">Uncharacterized protein</fullName>
    </submittedName>
</protein>
<dbReference type="AlphaFoldDB" id="A0AAD5DE23"/>
<feature type="compositionally biased region" description="Basic and acidic residues" evidence="1">
    <location>
        <begin position="8"/>
        <end position="17"/>
    </location>
</feature>
<gene>
    <name evidence="2" type="ORF">M8C21_029165</name>
</gene>
<reference evidence="2" key="1">
    <citation type="submission" date="2022-06" db="EMBL/GenBank/DDBJ databases">
        <title>Uncovering the hologenomic basis of an extraordinary plant invasion.</title>
        <authorList>
            <person name="Bieker V.C."/>
            <person name="Martin M.D."/>
            <person name="Gilbert T."/>
            <person name="Hodgins K."/>
            <person name="Battlay P."/>
            <person name="Petersen B."/>
            <person name="Wilson J."/>
        </authorList>
    </citation>
    <scope>NUCLEOTIDE SEQUENCE</scope>
    <source>
        <strain evidence="2">AA19_3_7</strain>
        <tissue evidence="2">Leaf</tissue>
    </source>
</reference>
<organism evidence="2 3">
    <name type="scientific">Ambrosia artemisiifolia</name>
    <name type="common">Common ragweed</name>
    <dbReference type="NCBI Taxonomy" id="4212"/>
    <lineage>
        <taxon>Eukaryota</taxon>
        <taxon>Viridiplantae</taxon>
        <taxon>Streptophyta</taxon>
        <taxon>Embryophyta</taxon>
        <taxon>Tracheophyta</taxon>
        <taxon>Spermatophyta</taxon>
        <taxon>Magnoliopsida</taxon>
        <taxon>eudicotyledons</taxon>
        <taxon>Gunneridae</taxon>
        <taxon>Pentapetalae</taxon>
        <taxon>asterids</taxon>
        <taxon>campanulids</taxon>
        <taxon>Asterales</taxon>
        <taxon>Asteraceae</taxon>
        <taxon>Asteroideae</taxon>
        <taxon>Heliantheae alliance</taxon>
        <taxon>Heliantheae</taxon>
        <taxon>Ambrosia</taxon>
    </lineage>
</organism>
<proteinExistence type="predicted"/>
<sequence length="88" mass="9831">MMVTKVKVKSDDGDVRTNRGLRHPPPILSHSGNTTTPVTMVTRDGVTKGGKEGCILAISTHSNVEEIDLMMIIHILKQEIRPRWTVER</sequence>
<feature type="compositionally biased region" description="Polar residues" evidence="1">
    <location>
        <begin position="30"/>
        <end position="39"/>
    </location>
</feature>
<evidence type="ECO:0000256" key="1">
    <source>
        <dbReference type="SAM" id="MobiDB-lite"/>
    </source>
</evidence>
<evidence type="ECO:0000313" key="2">
    <source>
        <dbReference type="EMBL" id="KAI7757789.1"/>
    </source>
</evidence>
<dbReference type="EMBL" id="JAMZMK010000057">
    <property type="protein sequence ID" value="KAI7757789.1"/>
    <property type="molecule type" value="Genomic_DNA"/>
</dbReference>
<comment type="caution">
    <text evidence="2">The sequence shown here is derived from an EMBL/GenBank/DDBJ whole genome shotgun (WGS) entry which is preliminary data.</text>
</comment>
<accession>A0AAD5DE23</accession>
<evidence type="ECO:0000313" key="3">
    <source>
        <dbReference type="Proteomes" id="UP001206925"/>
    </source>
</evidence>
<dbReference type="Proteomes" id="UP001206925">
    <property type="component" value="Unassembled WGS sequence"/>
</dbReference>
<feature type="region of interest" description="Disordered" evidence="1">
    <location>
        <begin position="1"/>
        <end position="39"/>
    </location>
</feature>
<name>A0AAD5DE23_AMBAR</name>
<keyword evidence="3" id="KW-1185">Reference proteome</keyword>